<proteinExistence type="predicted"/>
<name>B8C607_THAPS</name>
<dbReference type="InterPro" id="IPR046341">
    <property type="entry name" value="SET_dom_sf"/>
</dbReference>
<dbReference type="CDD" id="cd10527">
    <property type="entry name" value="SET_LSMT"/>
    <property type="match status" value="1"/>
</dbReference>
<dbReference type="AlphaFoldDB" id="B8C607"/>
<sequence>MAAHSSTYHHLRSCLLIGLVASASGFASVQRSLHASSPLKTPILLPYAANYIGTATSLCSTQTDVDTSTNDQLGGVATFEEWFTSNSSIGAKVNSVKHALFHTNSLRGLEFTSKSSSDLNRVAVVPRKMVLSVPYSEDDEGFRAWDTNLSVRLCEECNKGKSSAYYGYCALLTKDTNLQTSSSQPYPSTAPDSLRHWTPAQKAPLESSEKGKKLLNAEKKQQQQWRKKFDSLSANETQNMTYEQFQWAMEAVHSRAFRGDFGALDGGEGGPLRKFASLLLPLSALAFGAVYATDPSMNDYYLPVALVAASPVILTMVADQKGSKEAVMLPLIDSANHLQEADSVIEYDPTVDSFVLSLGRKCLVKEVDEAGERAQVCISYGIRGDSELLLNYGFLRGVTMEEVKEDADRNEIRKRLAEVYVSRNP</sequence>
<dbReference type="PANTHER" id="PTHR13271">
    <property type="entry name" value="UNCHARACTERIZED PUTATIVE METHYLTRANSFERASE"/>
    <property type="match status" value="1"/>
</dbReference>
<dbReference type="OMA" id="WAMEAVH"/>
<dbReference type="GeneID" id="7442374"/>
<dbReference type="InterPro" id="IPR050600">
    <property type="entry name" value="SETD3_SETD6_MTase"/>
</dbReference>
<evidence type="ECO:0000313" key="3">
    <source>
        <dbReference type="Proteomes" id="UP000001449"/>
    </source>
</evidence>
<dbReference type="Gene3D" id="3.90.1410.10">
    <property type="entry name" value="set domain protein methyltransferase, domain 1"/>
    <property type="match status" value="1"/>
</dbReference>
<reference evidence="2 3" key="1">
    <citation type="journal article" date="2004" name="Science">
        <title>The genome of the diatom Thalassiosira pseudonana: ecology, evolution, and metabolism.</title>
        <authorList>
            <person name="Armbrust E.V."/>
            <person name="Berges J.A."/>
            <person name="Bowler C."/>
            <person name="Green B.R."/>
            <person name="Martinez D."/>
            <person name="Putnam N.H."/>
            <person name="Zhou S."/>
            <person name="Allen A.E."/>
            <person name="Apt K.E."/>
            <person name="Bechner M."/>
            <person name="Brzezinski M.A."/>
            <person name="Chaal B.K."/>
            <person name="Chiovitti A."/>
            <person name="Davis A.K."/>
            <person name="Demarest M.S."/>
            <person name="Detter J.C."/>
            <person name="Glavina T."/>
            <person name="Goodstein D."/>
            <person name="Hadi M.Z."/>
            <person name="Hellsten U."/>
            <person name="Hildebrand M."/>
            <person name="Jenkins B.D."/>
            <person name="Jurka J."/>
            <person name="Kapitonov V.V."/>
            <person name="Kroger N."/>
            <person name="Lau W.W."/>
            <person name="Lane T.W."/>
            <person name="Larimer F.W."/>
            <person name="Lippmeier J.C."/>
            <person name="Lucas S."/>
            <person name="Medina M."/>
            <person name="Montsant A."/>
            <person name="Obornik M."/>
            <person name="Parker M.S."/>
            <person name="Palenik B."/>
            <person name="Pazour G.J."/>
            <person name="Richardson P.M."/>
            <person name="Rynearson T.A."/>
            <person name="Saito M.A."/>
            <person name="Schwartz D.C."/>
            <person name="Thamatrakoln K."/>
            <person name="Valentin K."/>
            <person name="Vardi A."/>
            <person name="Wilkerson F.P."/>
            <person name="Rokhsar D.S."/>
        </authorList>
    </citation>
    <scope>NUCLEOTIDE SEQUENCE [LARGE SCALE GENOMIC DNA]</scope>
    <source>
        <strain evidence="2 3">CCMP1335</strain>
    </source>
</reference>
<dbReference type="InParanoid" id="B8C607"/>
<keyword evidence="3" id="KW-1185">Reference proteome</keyword>
<feature type="signal peptide" evidence="1">
    <location>
        <begin position="1"/>
        <end position="25"/>
    </location>
</feature>
<keyword evidence="1" id="KW-0732">Signal</keyword>
<reference evidence="2 3" key="2">
    <citation type="journal article" date="2008" name="Nature">
        <title>The Phaeodactylum genome reveals the evolutionary history of diatom genomes.</title>
        <authorList>
            <person name="Bowler C."/>
            <person name="Allen A.E."/>
            <person name="Badger J.H."/>
            <person name="Grimwood J."/>
            <person name="Jabbari K."/>
            <person name="Kuo A."/>
            <person name="Maheswari U."/>
            <person name="Martens C."/>
            <person name="Maumus F."/>
            <person name="Otillar R.P."/>
            <person name="Rayko E."/>
            <person name="Salamov A."/>
            <person name="Vandepoele K."/>
            <person name="Beszteri B."/>
            <person name="Gruber A."/>
            <person name="Heijde M."/>
            <person name="Katinka M."/>
            <person name="Mock T."/>
            <person name="Valentin K."/>
            <person name="Verret F."/>
            <person name="Berges J.A."/>
            <person name="Brownlee C."/>
            <person name="Cadoret J.P."/>
            <person name="Chiovitti A."/>
            <person name="Choi C.J."/>
            <person name="Coesel S."/>
            <person name="De Martino A."/>
            <person name="Detter J.C."/>
            <person name="Durkin C."/>
            <person name="Falciatore A."/>
            <person name="Fournet J."/>
            <person name="Haruta M."/>
            <person name="Huysman M.J."/>
            <person name="Jenkins B.D."/>
            <person name="Jiroutova K."/>
            <person name="Jorgensen R.E."/>
            <person name="Joubert Y."/>
            <person name="Kaplan A."/>
            <person name="Kroger N."/>
            <person name="Kroth P.G."/>
            <person name="La Roche J."/>
            <person name="Lindquist E."/>
            <person name="Lommer M."/>
            <person name="Martin-Jezequel V."/>
            <person name="Lopez P.J."/>
            <person name="Lucas S."/>
            <person name="Mangogna M."/>
            <person name="McGinnis K."/>
            <person name="Medlin L.K."/>
            <person name="Montsant A."/>
            <person name="Oudot-Le Secq M.P."/>
            <person name="Napoli C."/>
            <person name="Obornik M."/>
            <person name="Parker M.S."/>
            <person name="Petit J.L."/>
            <person name="Porcel B.M."/>
            <person name="Poulsen N."/>
            <person name="Robison M."/>
            <person name="Rychlewski L."/>
            <person name="Rynearson T.A."/>
            <person name="Schmutz J."/>
            <person name="Shapiro H."/>
            <person name="Siaut M."/>
            <person name="Stanley M."/>
            <person name="Sussman M.R."/>
            <person name="Taylor A.R."/>
            <person name="Vardi A."/>
            <person name="von Dassow P."/>
            <person name="Vyverman W."/>
            <person name="Willis A."/>
            <person name="Wyrwicz L.S."/>
            <person name="Rokhsar D.S."/>
            <person name="Weissenbach J."/>
            <person name="Armbrust E.V."/>
            <person name="Green B.R."/>
            <person name="Van de Peer Y."/>
            <person name="Grigoriev I.V."/>
        </authorList>
    </citation>
    <scope>NUCLEOTIDE SEQUENCE [LARGE SCALE GENOMIC DNA]</scope>
    <source>
        <strain evidence="2 3">CCMP1335</strain>
    </source>
</reference>
<dbReference type="KEGG" id="tps:THAPSDRAFT_6253"/>
<evidence type="ECO:0008006" key="4">
    <source>
        <dbReference type="Google" id="ProtNLM"/>
    </source>
</evidence>
<evidence type="ECO:0000256" key="1">
    <source>
        <dbReference type="SAM" id="SignalP"/>
    </source>
</evidence>
<evidence type="ECO:0000313" key="2">
    <source>
        <dbReference type="EMBL" id="EED91601.1"/>
    </source>
</evidence>
<gene>
    <name evidence="2" type="ORF">THAPSDRAFT_6253</name>
</gene>
<dbReference type="RefSeq" id="XP_002291494.1">
    <property type="nucleotide sequence ID" value="XM_002291458.1"/>
</dbReference>
<dbReference type="SUPFAM" id="SSF82199">
    <property type="entry name" value="SET domain"/>
    <property type="match status" value="1"/>
</dbReference>
<dbReference type="HOGENOM" id="CLU_693494_0_0_1"/>
<protein>
    <recommendedName>
        <fullName evidence="4">SET domain-containing protein</fullName>
    </recommendedName>
</protein>
<dbReference type="PaxDb" id="35128-Thaps6253"/>
<organism evidence="2 3">
    <name type="scientific">Thalassiosira pseudonana</name>
    <name type="common">Marine diatom</name>
    <name type="synonym">Cyclotella nana</name>
    <dbReference type="NCBI Taxonomy" id="35128"/>
    <lineage>
        <taxon>Eukaryota</taxon>
        <taxon>Sar</taxon>
        <taxon>Stramenopiles</taxon>
        <taxon>Ochrophyta</taxon>
        <taxon>Bacillariophyta</taxon>
        <taxon>Coscinodiscophyceae</taxon>
        <taxon>Thalassiosirophycidae</taxon>
        <taxon>Thalassiosirales</taxon>
        <taxon>Thalassiosiraceae</taxon>
        <taxon>Thalassiosira</taxon>
    </lineage>
</organism>
<accession>B8C607</accession>
<dbReference type="PANTHER" id="PTHR13271:SF34">
    <property type="entry name" value="N-LYSINE METHYLTRANSFERASE SETD6"/>
    <property type="match status" value="1"/>
</dbReference>
<dbReference type="Proteomes" id="UP000001449">
    <property type="component" value="Chromosome 6"/>
</dbReference>
<feature type="chain" id="PRO_5002869484" description="SET domain-containing protein" evidence="1">
    <location>
        <begin position="26"/>
        <end position="425"/>
    </location>
</feature>
<dbReference type="eggNOG" id="ENOG502SPUJ">
    <property type="taxonomic scope" value="Eukaryota"/>
</dbReference>
<dbReference type="EMBL" id="CM000643">
    <property type="protein sequence ID" value="EED91601.1"/>
    <property type="molecule type" value="Genomic_DNA"/>
</dbReference>